<name>A0ABU8TEJ9_9HYPH</name>
<sequence>MDGLQVFAARHPAYSKSTSECNFTPLHPKPSGTAQVPPQFCDERLFATEDQQSKYKKAEASEIFRNV</sequence>
<accession>A0ABU8TEJ9</accession>
<comment type="caution">
    <text evidence="1">The sequence shown here is derived from an EMBL/GenBank/DDBJ whole genome shotgun (WGS) entry which is preliminary data.</text>
</comment>
<dbReference type="EMBL" id="JBAKIA010000001">
    <property type="protein sequence ID" value="MEJ8472581.1"/>
    <property type="molecule type" value="Genomic_DNA"/>
</dbReference>
<evidence type="ECO:0000313" key="1">
    <source>
        <dbReference type="EMBL" id="MEJ8472581.1"/>
    </source>
</evidence>
<reference evidence="1 2" key="1">
    <citation type="submission" date="2024-02" db="EMBL/GenBank/DDBJ databases">
        <title>Roseibium algae sp. nov., isolated from marine alga (Grateloupia sp.), showing potential in myo-inositol conversion.</title>
        <authorList>
            <person name="Wang Y."/>
        </authorList>
    </citation>
    <scope>NUCLEOTIDE SEQUENCE [LARGE SCALE GENOMIC DNA]</scope>
    <source>
        <strain evidence="1 2">H3510</strain>
    </source>
</reference>
<dbReference type="RefSeq" id="WP_340272051.1">
    <property type="nucleotide sequence ID" value="NZ_JBAKIA010000001.1"/>
</dbReference>
<organism evidence="1 2">
    <name type="scientific">Roseibium algae</name>
    <dbReference type="NCBI Taxonomy" id="3123038"/>
    <lineage>
        <taxon>Bacteria</taxon>
        <taxon>Pseudomonadati</taxon>
        <taxon>Pseudomonadota</taxon>
        <taxon>Alphaproteobacteria</taxon>
        <taxon>Hyphomicrobiales</taxon>
        <taxon>Stappiaceae</taxon>
        <taxon>Roseibium</taxon>
    </lineage>
</organism>
<proteinExistence type="predicted"/>
<dbReference type="Proteomes" id="UP001385499">
    <property type="component" value="Unassembled WGS sequence"/>
</dbReference>
<protein>
    <submittedName>
        <fullName evidence="1">Uncharacterized protein</fullName>
    </submittedName>
</protein>
<gene>
    <name evidence="1" type="ORF">V6575_00645</name>
</gene>
<keyword evidence="2" id="KW-1185">Reference proteome</keyword>
<evidence type="ECO:0000313" key="2">
    <source>
        <dbReference type="Proteomes" id="UP001385499"/>
    </source>
</evidence>